<dbReference type="Proteomes" id="UP000014680">
    <property type="component" value="Unassembled WGS sequence"/>
</dbReference>
<dbReference type="AlphaFoldDB" id="A0A0A1TVC9"/>
<organism evidence="1 2">
    <name type="scientific">Entamoeba invadens IP1</name>
    <dbReference type="NCBI Taxonomy" id="370355"/>
    <lineage>
        <taxon>Eukaryota</taxon>
        <taxon>Amoebozoa</taxon>
        <taxon>Evosea</taxon>
        <taxon>Archamoebae</taxon>
        <taxon>Mastigamoebida</taxon>
        <taxon>Entamoebidae</taxon>
        <taxon>Entamoeba</taxon>
    </lineage>
</organism>
<dbReference type="EMBL" id="KB207139">
    <property type="protein sequence ID" value="ELP84334.1"/>
    <property type="molecule type" value="Genomic_DNA"/>
</dbReference>
<sequence length="195" mass="22241">MDTTKRPLGYSVNAVKERAQKNRFACQQSLLIGLLNHYAKITIKRAKKASMRTSTIPVVTQIEIEASKVDVISLANERSERIREIELQKGVPSQTVERRFNKNVSAFVQNFVFDTCLEMGFFFNSKLSKKSKKSLQIERIDTVFDGDHMIADKDNILKTGEILNKLFTEKLNDKRVVVLEKGNPEIEAIVFANVF</sequence>
<gene>
    <name evidence="1" type="ORF">EIN_277140</name>
</gene>
<reference evidence="1 2" key="1">
    <citation type="submission" date="2012-10" db="EMBL/GenBank/DDBJ databases">
        <authorList>
            <person name="Zafar N."/>
            <person name="Inman J."/>
            <person name="Hall N."/>
            <person name="Lorenzi H."/>
            <person name="Caler E."/>
        </authorList>
    </citation>
    <scope>NUCLEOTIDE SEQUENCE [LARGE SCALE GENOMIC DNA]</scope>
    <source>
        <strain evidence="1 2">IP1</strain>
    </source>
</reference>
<evidence type="ECO:0000313" key="2">
    <source>
        <dbReference type="Proteomes" id="UP000014680"/>
    </source>
</evidence>
<dbReference type="VEuPathDB" id="AmoebaDB:EIN_277140"/>
<evidence type="ECO:0000313" key="1">
    <source>
        <dbReference type="EMBL" id="ELP84334.1"/>
    </source>
</evidence>
<dbReference type="GeneID" id="14883319"/>
<accession>A0A0A1TVC9</accession>
<proteinExistence type="predicted"/>
<name>A0A0A1TVC9_ENTIV</name>
<keyword evidence="2" id="KW-1185">Reference proteome</keyword>
<protein>
    <submittedName>
        <fullName evidence="1">Uncharacterized protein</fullName>
    </submittedName>
</protein>
<dbReference type="RefSeq" id="XP_004183680.1">
    <property type="nucleotide sequence ID" value="XM_004183632.1"/>
</dbReference>
<dbReference type="KEGG" id="eiv:EIN_277140"/>